<reference evidence="3" key="1">
    <citation type="submission" date="2020-05" db="EMBL/GenBank/DDBJ databases">
        <title>Mycena genomes resolve the evolution of fungal bioluminescence.</title>
        <authorList>
            <person name="Tsai I.J."/>
        </authorList>
    </citation>
    <scope>NUCLEOTIDE SEQUENCE</scope>
    <source>
        <strain evidence="3">110903Hualien_Pintung</strain>
    </source>
</reference>
<proteinExistence type="predicted"/>
<evidence type="ECO:0000256" key="1">
    <source>
        <dbReference type="SAM" id="Coils"/>
    </source>
</evidence>
<sequence length="1303" mass="146697">MPILPKIFRRGRSSSTSASGGADAQAALSLAASRSSASSTGSSHLQLLPLLIPDEPSEQPANTSSNVSPAPSIMPTTEAEDGHELDAVWPEREGQAGFNSGTEEEMPVVDEANNVAAVVADTSSAADDPLFSSREAERRETTILEGVPAAISALEALREVHPFLTAAYLPFKLVYIQESQRRDDDQKRTELFRNVKDAMLVLLELKNFPNDDSPATPDGQHVLSRVAQVCKDMKSDIEECCNVLDAREKRSFGPKLLKAAAWNKELAEYATRFMTRREELRFALGLRTAVTADEIETNMKNTIQLFATMLSPEEQHMLRWIEQNGGEQAVTESNIKCAALIALGESLVSGSSVVDDELAAIAALRREYQEDIQFVIQENLEAYSKRFAIGLDELAQSLGQQVQHQGDRPINYLQAGSHSRIKDKIVYHIWKVQGWKGSARTQQLVFSIVEYFVQRTEGTTRGISAVEEDEDQDPEMHGPLPDDWVLGYLSPHNLKNLYNILDPHSSGFTTISEINAFTSARPPSFPRWFCYNAVGRAQAAARYSLAIKDIWVQMHGVRREVWLRMPGNTRYINEYIDATWPSVAALMSSDAVDPFLQEKFIGYQQLQEARIREKLEEIRYCIDIEDDNAVAFIVGNERIEDVIFVILTLLLRRHLLKMCVAYERELDRRELDEDAKGLLWVIMALWRRFRDIEDELQQQGVKDLKAAFETIANGLFDRYLEWGTTYSPEYYIKNDCAPWVSTYVSVLPMRNRTELSGLLSYDGSEIPRGLGDSQPITTPLNESSTLPNSPVEESRLESSPLTSQELAIAGVWYGWYWSVADQPSRLMMQLNLMCGKRTLQTGMGLHGSGELPDGQSWTGHGQLGGEDLDQAEGIYPIYLVCSFPLRGITVSHDGTYDASREMISGSFRGDWGEGEFLFKKVEDPVVLCSRPLVPVLDAKQLWSYACNAVLDRIREEKPGFLRVFRRLVDLRRLVVLTHRHSQGTLADVDRAEYSQILKTFTSERARYFGNICSWYERGANLHSGPGPNMRCANCESEIGYSRVVCLECISTDPEWPERTLDLCTKLDCLLAEEVEDHPHSSSHILFKTRDFFFYHFWANFLSRAQSQVVSARSEYAAASAYKLGCATALPAEDDHVISRVDEAELLLSRAVTPDGTSRGLPPSCNLCHEAIVLPGWYCWQCTDTWVCHRCETTFDDLEPWDLIARYRQHDATPSTSHRLSHPLIWISSEPEVATDLDQPQMGREGPPDEPASPQAWDAVERRLEALVNKRFESVERRLDGFESKLTNIERLLATLVQQQSIAP</sequence>
<feature type="compositionally biased region" description="Polar residues" evidence="2">
    <location>
        <begin position="59"/>
        <end position="69"/>
    </location>
</feature>
<evidence type="ECO:0000256" key="2">
    <source>
        <dbReference type="SAM" id="MobiDB-lite"/>
    </source>
</evidence>
<comment type="caution">
    <text evidence="3">The sequence shown here is derived from an EMBL/GenBank/DDBJ whole genome shotgun (WGS) entry which is preliminary data.</text>
</comment>
<keyword evidence="4" id="KW-1185">Reference proteome</keyword>
<evidence type="ECO:0000313" key="4">
    <source>
        <dbReference type="Proteomes" id="UP000613580"/>
    </source>
</evidence>
<feature type="coiled-coil region" evidence="1">
    <location>
        <begin position="1271"/>
        <end position="1298"/>
    </location>
</feature>
<evidence type="ECO:0000313" key="3">
    <source>
        <dbReference type="EMBL" id="KAF7289053.1"/>
    </source>
</evidence>
<dbReference type="OrthoDB" id="3045089at2759"/>
<dbReference type="SUPFAM" id="SSF57850">
    <property type="entry name" value="RING/U-box"/>
    <property type="match status" value="1"/>
</dbReference>
<dbReference type="EMBL" id="JACAZE010000030">
    <property type="protein sequence ID" value="KAF7289053.1"/>
    <property type="molecule type" value="Genomic_DNA"/>
</dbReference>
<gene>
    <name evidence="3" type="ORF">HMN09_01353500</name>
</gene>
<feature type="compositionally biased region" description="Low complexity" evidence="2">
    <location>
        <begin position="13"/>
        <end position="43"/>
    </location>
</feature>
<feature type="compositionally biased region" description="Polar residues" evidence="2">
    <location>
        <begin position="774"/>
        <end position="788"/>
    </location>
</feature>
<name>A0A8H6VT35_MYCCL</name>
<accession>A0A8H6VT35</accession>
<evidence type="ECO:0008006" key="5">
    <source>
        <dbReference type="Google" id="ProtNLM"/>
    </source>
</evidence>
<feature type="region of interest" description="Disordered" evidence="2">
    <location>
        <begin position="770"/>
        <end position="799"/>
    </location>
</feature>
<dbReference type="Proteomes" id="UP000613580">
    <property type="component" value="Unassembled WGS sequence"/>
</dbReference>
<organism evidence="3 4">
    <name type="scientific">Mycena chlorophos</name>
    <name type="common">Agaric fungus</name>
    <name type="synonym">Agaricus chlorophos</name>
    <dbReference type="NCBI Taxonomy" id="658473"/>
    <lineage>
        <taxon>Eukaryota</taxon>
        <taxon>Fungi</taxon>
        <taxon>Dikarya</taxon>
        <taxon>Basidiomycota</taxon>
        <taxon>Agaricomycotina</taxon>
        <taxon>Agaricomycetes</taxon>
        <taxon>Agaricomycetidae</taxon>
        <taxon>Agaricales</taxon>
        <taxon>Marasmiineae</taxon>
        <taxon>Mycenaceae</taxon>
        <taxon>Mycena</taxon>
    </lineage>
</organism>
<keyword evidence="1" id="KW-0175">Coiled coil</keyword>
<feature type="region of interest" description="Disordered" evidence="2">
    <location>
        <begin position="1"/>
        <end position="81"/>
    </location>
</feature>
<protein>
    <recommendedName>
        <fullName evidence="5">ZZ-type domain-containing protein</fullName>
    </recommendedName>
</protein>